<evidence type="ECO:0000313" key="6">
    <source>
        <dbReference type="EMBL" id="QKG18710.1"/>
    </source>
</evidence>
<dbReference type="AlphaFoldDB" id="A0A7D3VNR6"/>
<reference evidence="6 7" key="1">
    <citation type="submission" date="2020-05" db="EMBL/GenBank/DDBJ databases">
        <title>Actinomadura verrucosospora NRRL-B18236 (PFL_A860) Genome sequencing and assembly.</title>
        <authorList>
            <person name="Samborskyy M."/>
        </authorList>
    </citation>
    <scope>NUCLEOTIDE SEQUENCE [LARGE SCALE GENOMIC DNA]</scope>
    <source>
        <strain evidence="6 7">NRRL:B18236</strain>
    </source>
</reference>
<dbReference type="InterPro" id="IPR000847">
    <property type="entry name" value="LysR_HTH_N"/>
</dbReference>
<protein>
    <submittedName>
        <fullName evidence="6">LysR-family transcriptional regulatory protein</fullName>
    </submittedName>
</protein>
<evidence type="ECO:0000256" key="1">
    <source>
        <dbReference type="ARBA" id="ARBA00009437"/>
    </source>
</evidence>
<gene>
    <name evidence="6" type="ORF">ACTIVE_0344</name>
</gene>
<dbReference type="SUPFAM" id="SSF46785">
    <property type="entry name" value="Winged helix' DNA-binding domain"/>
    <property type="match status" value="1"/>
</dbReference>
<name>A0A7D3VNR6_ACTVE</name>
<dbReference type="Gene3D" id="3.40.190.290">
    <property type="match status" value="1"/>
</dbReference>
<dbReference type="GO" id="GO:0032993">
    <property type="term" value="C:protein-DNA complex"/>
    <property type="evidence" value="ECO:0007669"/>
    <property type="project" value="TreeGrafter"/>
</dbReference>
<evidence type="ECO:0000256" key="3">
    <source>
        <dbReference type="ARBA" id="ARBA00023125"/>
    </source>
</evidence>
<dbReference type="InterPro" id="IPR036388">
    <property type="entry name" value="WH-like_DNA-bd_sf"/>
</dbReference>
<evidence type="ECO:0000256" key="4">
    <source>
        <dbReference type="ARBA" id="ARBA00023163"/>
    </source>
</evidence>
<accession>A0A7D3VNR6</accession>
<dbReference type="GO" id="GO:0003677">
    <property type="term" value="F:DNA binding"/>
    <property type="evidence" value="ECO:0007669"/>
    <property type="project" value="UniProtKB-KW"/>
</dbReference>
<keyword evidence="4" id="KW-0804">Transcription</keyword>
<keyword evidence="3" id="KW-0238">DNA-binding</keyword>
<evidence type="ECO:0000256" key="2">
    <source>
        <dbReference type="ARBA" id="ARBA00023015"/>
    </source>
</evidence>
<keyword evidence="7" id="KW-1185">Reference proteome</keyword>
<dbReference type="Pfam" id="PF03466">
    <property type="entry name" value="LysR_substrate"/>
    <property type="match status" value="1"/>
</dbReference>
<dbReference type="PANTHER" id="PTHR30346">
    <property type="entry name" value="TRANSCRIPTIONAL DUAL REGULATOR HCAR-RELATED"/>
    <property type="match status" value="1"/>
</dbReference>
<proteinExistence type="inferred from homology"/>
<dbReference type="InterPro" id="IPR005119">
    <property type="entry name" value="LysR_subst-bd"/>
</dbReference>
<sequence>MSQARVSQAIGQQERRLGGALFDRSNRRRIRLTPLGRRLRDDLTPVYAGLCDSLERARLAVRGITAVLRVAMLPFNIAELHPYWQRFRKLYPQWLLQIRPASLSDPFARLRSGDADVLVAWLPVEEPDLAVGPPLLVDRRTLGVSADHGLAERSSAPLDAFADHGQASAHLKLDTVRALARTVSELGPTHLDER</sequence>
<keyword evidence="2" id="KW-0805">Transcription regulation</keyword>
<dbReference type="Pfam" id="PF00126">
    <property type="entry name" value="HTH_1"/>
    <property type="match status" value="1"/>
</dbReference>
<dbReference type="Proteomes" id="UP000501240">
    <property type="component" value="Chromosome"/>
</dbReference>
<comment type="similarity">
    <text evidence="1">Belongs to the LysR transcriptional regulatory family.</text>
</comment>
<evidence type="ECO:0000259" key="5">
    <source>
        <dbReference type="PROSITE" id="PS50931"/>
    </source>
</evidence>
<evidence type="ECO:0000313" key="7">
    <source>
        <dbReference type="Proteomes" id="UP000501240"/>
    </source>
</evidence>
<dbReference type="Gene3D" id="1.10.10.10">
    <property type="entry name" value="Winged helix-like DNA-binding domain superfamily/Winged helix DNA-binding domain"/>
    <property type="match status" value="1"/>
</dbReference>
<dbReference type="GO" id="GO:0003700">
    <property type="term" value="F:DNA-binding transcription factor activity"/>
    <property type="evidence" value="ECO:0007669"/>
    <property type="project" value="InterPro"/>
</dbReference>
<dbReference type="PROSITE" id="PS50931">
    <property type="entry name" value="HTH_LYSR"/>
    <property type="match status" value="1"/>
</dbReference>
<organism evidence="6 7">
    <name type="scientific">Actinomadura verrucosospora</name>
    <dbReference type="NCBI Taxonomy" id="46165"/>
    <lineage>
        <taxon>Bacteria</taxon>
        <taxon>Bacillati</taxon>
        <taxon>Actinomycetota</taxon>
        <taxon>Actinomycetes</taxon>
        <taxon>Streptosporangiales</taxon>
        <taxon>Thermomonosporaceae</taxon>
        <taxon>Actinomadura</taxon>
    </lineage>
</organism>
<feature type="domain" description="HTH lysR-type" evidence="5">
    <location>
        <begin position="1"/>
        <end position="33"/>
    </location>
</feature>
<dbReference type="EMBL" id="CP053892">
    <property type="protein sequence ID" value="QKG18710.1"/>
    <property type="molecule type" value="Genomic_DNA"/>
</dbReference>
<dbReference type="InterPro" id="IPR036390">
    <property type="entry name" value="WH_DNA-bd_sf"/>
</dbReference>
<dbReference type="PANTHER" id="PTHR30346:SF0">
    <property type="entry name" value="HCA OPERON TRANSCRIPTIONAL ACTIVATOR HCAR"/>
    <property type="match status" value="1"/>
</dbReference>
<dbReference type="SUPFAM" id="SSF53850">
    <property type="entry name" value="Periplasmic binding protein-like II"/>
    <property type="match status" value="1"/>
</dbReference>
<dbReference type="RefSeq" id="WP_246342626.1">
    <property type="nucleotide sequence ID" value="NZ_CP053892.1"/>
</dbReference>